<sequence length="269" mass="29505">MHVHFLDPYQDRPSLLHRLDARVKLLAALAFILTTSLTPPGIWAVYLLLLAGVVAAELLSDIPLGYYQKRALLALPFILAALPLPFTVSGTPLWTVSLGAWSLTASQEGVVRLLSIAFKSWISLQAAVVLVSTTAFPDLLMALRALRLPRLLVAIIGLMWRYLFVMVDEALRLMRARTARSGESAQAGLRPGGSVLWRARVAGGMAGSLFLRSIERSDRIYMAMLARGYDGEVRSSSTPRVPGREWLILTLFLFLLGALLALSLLLRAS</sequence>
<dbReference type="NCBIfam" id="TIGR02454">
    <property type="entry name" value="ECF_T_CbiQ"/>
    <property type="match status" value="1"/>
</dbReference>
<evidence type="ECO:0000313" key="7">
    <source>
        <dbReference type="EMBL" id="KPL79705.1"/>
    </source>
</evidence>
<organism evidence="7 8">
    <name type="scientific">Levilinea saccharolytica</name>
    <dbReference type="NCBI Taxonomy" id="229921"/>
    <lineage>
        <taxon>Bacteria</taxon>
        <taxon>Bacillati</taxon>
        <taxon>Chloroflexota</taxon>
        <taxon>Anaerolineae</taxon>
        <taxon>Anaerolineales</taxon>
        <taxon>Anaerolineaceae</taxon>
        <taxon>Levilinea</taxon>
    </lineage>
</organism>
<comment type="caution">
    <text evidence="7">The sequence shown here is derived from an EMBL/GenBank/DDBJ whole genome shotgun (WGS) entry which is preliminary data.</text>
</comment>
<dbReference type="EMBL" id="LGCM01000046">
    <property type="protein sequence ID" value="KPL79705.1"/>
    <property type="molecule type" value="Genomic_DNA"/>
</dbReference>
<gene>
    <name evidence="7" type="ORF">ADN01_13485</name>
</gene>
<dbReference type="InterPro" id="IPR003339">
    <property type="entry name" value="ABC/ECF_trnsptr_transmembrane"/>
</dbReference>
<accession>A0A0P6XIK8</accession>
<dbReference type="PANTHER" id="PTHR34857:SF2">
    <property type="entry name" value="SLL0384 PROTEIN"/>
    <property type="match status" value="1"/>
</dbReference>
<dbReference type="PANTHER" id="PTHR34857">
    <property type="entry name" value="SLL0384 PROTEIN"/>
    <property type="match status" value="1"/>
</dbReference>
<keyword evidence="3 6" id="KW-0812">Transmembrane</keyword>
<keyword evidence="4 6" id="KW-1133">Transmembrane helix</keyword>
<comment type="subcellular location">
    <subcellularLocation>
        <location evidence="1">Cell membrane</location>
        <topology evidence="1">Multi-pass membrane protein</topology>
    </subcellularLocation>
</comment>
<dbReference type="InterPro" id="IPR012809">
    <property type="entry name" value="ECF_CbiQ"/>
</dbReference>
<dbReference type="OrthoDB" id="8585740at2"/>
<evidence type="ECO:0000256" key="3">
    <source>
        <dbReference type="ARBA" id="ARBA00022692"/>
    </source>
</evidence>
<dbReference type="RefSeq" id="WP_062417453.1">
    <property type="nucleotide sequence ID" value="NZ_DF967974.1"/>
</dbReference>
<dbReference type="Pfam" id="PF02361">
    <property type="entry name" value="CbiQ"/>
    <property type="match status" value="1"/>
</dbReference>
<evidence type="ECO:0000256" key="6">
    <source>
        <dbReference type="SAM" id="Phobius"/>
    </source>
</evidence>
<evidence type="ECO:0000313" key="8">
    <source>
        <dbReference type="Proteomes" id="UP000050501"/>
    </source>
</evidence>
<feature type="transmembrane region" description="Helical" evidence="6">
    <location>
        <begin position="116"/>
        <end position="136"/>
    </location>
</feature>
<protein>
    <recommendedName>
        <fullName evidence="9">Cobalt ABC transporter permease</fullName>
    </recommendedName>
</protein>
<dbReference type="STRING" id="229921.ADN01_13485"/>
<keyword evidence="5 6" id="KW-0472">Membrane</keyword>
<feature type="transmembrane region" description="Helical" evidence="6">
    <location>
        <begin position="148"/>
        <end position="167"/>
    </location>
</feature>
<dbReference type="GO" id="GO:0043190">
    <property type="term" value="C:ATP-binding cassette (ABC) transporter complex"/>
    <property type="evidence" value="ECO:0007669"/>
    <property type="project" value="InterPro"/>
</dbReference>
<evidence type="ECO:0000256" key="4">
    <source>
        <dbReference type="ARBA" id="ARBA00022989"/>
    </source>
</evidence>
<dbReference type="Proteomes" id="UP000050501">
    <property type="component" value="Unassembled WGS sequence"/>
</dbReference>
<name>A0A0P6XIK8_9CHLR</name>
<dbReference type="InterPro" id="IPR051611">
    <property type="entry name" value="ECF_transporter_component"/>
</dbReference>
<keyword evidence="8" id="KW-1185">Reference proteome</keyword>
<proteinExistence type="predicted"/>
<keyword evidence="2" id="KW-1003">Cell membrane</keyword>
<evidence type="ECO:0000256" key="5">
    <source>
        <dbReference type="ARBA" id="ARBA00023136"/>
    </source>
</evidence>
<evidence type="ECO:0000256" key="1">
    <source>
        <dbReference type="ARBA" id="ARBA00004651"/>
    </source>
</evidence>
<evidence type="ECO:0008006" key="9">
    <source>
        <dbReference type="Google" id="ProtNLM"/>
    </source>
</evidence>
<evidence type="ECO:0000256" key="2">
    <source>
        <dbReference type="ARBA" id="ARBA00022475"/>
    </source>
</evidence>
<reference evidence="7 8" key="1">
    <citation type="submission" date="2015-07" db="EMBL/GenBank/DDBJ databases">
        <title>Genome sequence of Levilinea saccharolytica DSM 16555.</title>
        <authorList>
            <person name="Hemp J."/>
            <person name="Ward L.M."/>
            <person name="Pace L.A."/>
            <person name="Fischer W.W."/>
        </authorList>
    </citation>
    <scope>NUCLEOTIDE SEQUENCE [LARGE SCALE GENOMIC DNA]</scope>
    <source>
        <strain evidence="7 8">KIBI-1</strain>
    </source>
</reference>
<dbReference type="AlphaFoldDB" id="A0A0P6XIK8"/>
<feature type="transmembrane region" description="Helical" evidence="6">
    <location>
        <begin position="246"/>
        <end position="266"/>
    </location>
</feature>
<dbReference type="CDD" id="cd16914">
    <property type="entry name" value="EcfT"/>
    <property type="match status" value="1"/>
</dbReference>
<feature type="transmembrane region" description="Helical" evidence="6">
    <location>
        <begin position="72"/>
        <end position="96"/>
    </location>
</feature>
<dbReference type="GO" id="GO:0006824">
    <property type="term" value="P:cobalt ion transport"/>
    <property type="evidence" value="ECO:0007669"/>
    <property type="project" value="InterPro"/>
</dbReference>